<evidence type="ECO:0000256" key="6">
    <source>
        <dbReference type="ARBA" id="ARBA00023034"/>
    </source>
</evidence>
<name>A0A2V2N584_9EURY</name>
<dbReference type="Proteomes" id="UP000245934">
    <property type="component" value="Unassembled WGS sequence"/>
</dbReference>
<sequence>MIGAHYYPWYGKLANIIIGGGNWDSGTAHTPILGKYSSDNEEVIREHVRMAKSAGIDFFILEWTGPGLWEDKIIRKHCIPVFESMQMPFCIMYDSYFTLHKTETDPTWDLSKKYDCRITKGMKMIEDFQYLLRTYFSHPLYFHIQKRPAVMVFLAYKYRDTQGLIKKLRTLEGMPEGGPFLIGDIISTYFSSKGHYNVSDILSYLYNTSLSGIIKKINLKIYSGNHEEKSVLSELDAISGYNIIKTNGEILENYKKSLQYLKKTSEMYHNVCIPFIFPGYDDTNLRGSRRERHTIKRGNNGEFYRNIIKIAQKFVNPNINLLILTSFNEWHEGTEIEPSKQYGDLFLNITSDLT</sequence>
<protein>
    <recommendedName>
        <fullName evidence="10">Glycoside hydrolase family 5 domain-containing protein</fullName>
    </recommendedName>
</protein>
<dbReference type="InterPro" id="IPR026071">
    <property type="entry name" value="Glyco_Hydrolase_99"/>
</dbReference>
<dbReference type="OrthoDB" id="351263at2157"/>
<evidence type="ECO:0000256" key="4">
    <source>
        <dbReference type="ARBA" id="ARBA00022968"/>
    </source>
</evidence>
<dbReference type="GO" id="GO:0004559">
    <property type="term" value="F:alpha-mannosidase activity"/>
    <property type="evidence" value="ECO:0007669"/>
    <property type="project" value="TreeGrafter"/>
</dbReference>
<dbReference type="PANTHER" id="PTHR13572">
    <property type="entry name" value="ENDO-ALPHA-1,2-MANNOSIDASE"/>
    <property type="match status" value="1"/>
</dbReference>
<evidence type="ECO:0000256" key="1">
    <source>
        <dbReference type="ARBA" id="ARBA00004323"/>
    </source>
</evidence>
<dbReference type="Gene3D" id="3.20.20.80">
    <property type="entry name" value="Glycosidases"/>
    <property type="match status" value="1"/>
</dbReference>
<keyword evidence="2" id="KW-0812">Transmembrane</keyword>
<reference evidence="8 9" key="1">
    <citation type="submission" date="2018-05" db="EMBL/GenBank/DDBJ databases">
        <title>Draft genome of Methanospirillum stamsii Pt1.</title>
        <authorList>
            <person name="Dueholm M.S."/>
            <person name="Nielsen P.H."/>
            <person name="Bakmann L.F."/>
            <person name="Otzen D.E."/>
        </authorList>
    </citation>
    <scope>NUCLEOTIDE SEQUENCE [LARGE SCALE GENOMIC DNA]</scope>
    <source>
        <strain evidence="8 9">Pt1</strain>
    </source>
</reference>
<organism evidence="8 9">
    <name type="scientific">Methanospirillum stamsii</name>
    <dbReference type="NCBI Taxonomy" id="1277351"/>
    <lineage>
        <taxon>Archaea</taxon>
        <taxon>Methanobacteriati</taxon>
        <taxon>Methanobacteriota</taxon>
        <taxon>Stenosarchaea group</taxon>
        <taxon>Methanomicrobia</taxon>
        <taxon>Methanomicrobiales</taxon>
        <taxon>Methanospirillaceae</taxon>
        <taxon>Methanospirillum</taxon>
    </lineage>
</organism>
<evidence type="ECO:0000313" key="8">
    <source>
        <dbReference type="EMBL" id="PWR72916.1"/>
    </source>
</evidence>
<keyword evidence="9" id="KW-1185">Reference proteome</keyword>
<keyword evidence="4" id="KW-0735">Signal-anchor</keyword>
<keyword evidence="5" id="KW-1133">Transmembrane helix</keyword>
<evidence type="ECO:0000256" key="3">
    <source>
        <dbReference type="ARBA" id="ARBA00022801"/>
    </source>
</evidence>
<dbReference type="GeneID" id="97609116"/>
<dbReference type="EMBL" id="QGMZ01000024">
    <property type="protein sequence ID" value="PWR72916.1"/>
    <property type="molecule type" value="Genomic_DNA"/>
</dbReference>
<dbReference type="AlphaFoldDB" id="A0A2V2N584"/>
<accession>A0A2V2N584</accession>
<dbReference type="InterPro" id="IPR032719">
    <property type="entry name" value="WbsX"/>
</dbReference>
<dbReference type="RefSeq" id="WP_109941300.1">
    <property type="nucleotide sequence ID" value="NZ_CP176366.1"/>
</dbReference>
<comment type="caution">
    <text evidence="8">The sequence shown here is derived from an EMBL/GenBank/DDBJ whole genome shotgun (WGS) entry which is preliminary data.</text>
</comment>
<evidence type="ECO:0000313" key="9">
    <source>
        <dbReference type="Proteomes" id="UP000245934"/>
    </source>
</evidence>
<proteinExistence type="predicted"/>
<dbReference type="PANTHER" id="PTHR13572:SF4">
    <property type="entry name" value="RE57134P"/>
    <property type="match status" value="1"/>
</dbReference>
<keyword evidence="6" id="KW-0333">Golgi apparatus</keyword>
<evidence type="ECO:0000256" key="2">
    <source>
        <dbReference type="ARBA" id="ARBA00022692"/>
    </source>
</evidence>
<keyword evidence="7" id="KW-0472">Membrane</keyword>
<dbReference type="Pfam" id="PF14307">
    <property type="entry name" value="Glyco_tran_WbsX"/>
    <property type="match status" value="1"/>
</dbReference>
<gene>
    <name evidence="8" type="ORF">DLD82_11650</name>
</gene>
<keyword evidence="3" id="KW-0378">Hydrolase</keyword>
<comment type="subcellular location">
    <subcellularLocation>
        <location evidence="1">Golgi apparatus membrane</location>
        <topology evidence="1">Single-pass type II membrane protein</topology>
    </subcellularLocation>
</comment>
<evidence type="ECO:0000256" key="7">
    <source>
        <dbReference type="ARBA" id="ARBA00023136"/>
    </source>
</evidence>
<evidence type="ECO:0000256" key="5">
    <source>
        <dbReference type="ARBA" id="ARBA00022989"/>
    </source>
</evidence>
<evidence type="ECO:0008006" key="10">
    <source>
        <dbReference type="Google" id="ProtNLM"/>
    </source>
</evidence>